<accession>A0A0J8BHF2</accession>
<gene>
    <name evidence="1" type="ORF">BVRB_2g045580</name>
</gene>
<organism evidence="1 2">
    <name type="scientific">Beta vulgaris subsp. vulgaris</name>
    <name type="common">Beet</name>
    <dbReference type="NCBI Taxonomy" id="3555"/>
    <lineage>
        <taxon>Eukaryota</taxon>
        <taxon>Viridiplantae</taxon>
        <taxon>Streptophyta</taxon>
        <taxon>Embryophyta</taxon>
        <taxon>Tracheophyta</taxon>
        <taxon>Spermatophyta</taxon>
        <taxon>Magnoliopsida</taxon>
        <taxon>eudicotyledons</taxon>
        <taxon>Gunneridae</taxon>
        <taxon>Pentapetalae</taxon>
        <taxon>Caryophyllales</taxon>
        <taxon>Chenopodiaceae</taxon>
        <taxon>Betoideae</taxon>
        <taxon>Beta</taxon>
    </lineage>
</organism>
<dbReference type="Proteomes" id="UP000035740">
    <property type="component" value="Unassembled WGS sequence"/>
</dbReference>
<name>A0A0J8BHF2_BETVV</name>
<sequence>MRRVLIDLGNNPILHKYKLSLIRKKAMILTEVFIIQII</sequence>
<evidence type="ECO:0000313" key="2">
    <source>
        <dbReference type="Proteomes" id="UP000035740"/>
    </source>
</evidence>
<dbReference type="Gramene" id="KMS99438">
    <property type="protein sequence ID" value="KMS99438"/>
    <property type="gene ID" value="BVRB_2g045580"/>
</dbReference>
<dbReference type="EMBL" id="KQ090219">
    <property type="protein sequence ID" value="KMS99438.1"/>
    <property type="molecule type" value="Genomic_DNA"/>
</dbReference>
<reference evidence="1 2" key="1">
    <citation type="journal article" date="2014" name="Nature">
        <title>The genome of the recently domesticated crop plant sugar beet (Beta vulgaris).</title>
        <authorList>
            <person name="Dohm J.C."/>
            <person name="Minoche A.E."/>
            <person name="Holtgrawe D."/>
            <person name="Capella-Gutierrez S."/>
            <person name="Zakrzewski F."/>
            <person name="Tafer H."/>
            <person name="Rupp O."/>
            <person name="Sorensen T.R."/>
            <person name="Stracke R."/>
            <person name="Reinhardt R."/>
            <person name="Goesmann A."/>
            <person name="Kraft T."/>
            <person name="Schulz B."/>
            <person name="Stadler P.F."/>
            <person name="Schmidt T."/>
            <person name="Gabaldon T."/>
            <person name="Lehrach H."/>
            <person name="Weisshaar B."/>
            <person name="Himmelbauer H."/>
        </authorList>
    </citation>
    <scope>NUCLEOTIDE SEQUENCE [LARGE SCALE GENOMIC DNA]</scope>
    <source>
        <tissue evidence="1">Taproot</tissue>
    </source>
</reference>
<dbReference type="AlphaFoldDB" id="A0A0J8BHF2"/>
<evidence type="ECO:0000313" key="1">
    <source>
        <dbReference type="EMBL" id="KMS99438.1"/>
    </source>
</evidence>
<keyword evidence="2" id="KW-1185">Reference proteome</keyword>
<proteinExistence type="predicted"/>
<protein>
    <submittedName>
        <fullName evidence="1">Uncharacterized protein</fullName>
    </submittedName>
</protein>